<gene>
    <name evidence="2" type="ORF">AABB31_14655</name>
</gene>
<proteinExistence type="predicted"/>
<evidence type="ECO:0000313" key="2">
    <source>
        <dbReference type="EMBL" id="WZU66296.1"/>
    </source>
</evidence>
<accession>A0AAN0ME35</accession>
<evidence type="ECO:0000256" key="1">
    <source>
        <dbReference type="SAM" id="MobiDB-lite"/>
    </source>
</evidence>
<dbReference type="KEGG" id="yrh:AABB31_14655"/>
<dbReference type="EMBL" id="CP151767">
    <property type="protein sequence ID" value="WZU66296.1"/>
    <property type="molecule type" value="Genomic_DNA"/>
</dbReference>
<name>A0AAN0ME35_9RHOB</name>
<feature type="region of interest" description="Disordered" evidence="1">
    <location>
        <begin position="1"/>
        <end position="20"/>
    </location>
</feature>
<organism evidence="2 3">
    <name type="scientific">Yoonia rhodophyticola</name>
    <dbReference type="NCBI Taxonomy" id="3137370"/>
    <lineage>
        <taxon>Bacteria</taxon>
        <taxon>Pseudomonadati</taxon>
        <taxon>Pseudomonadota</taxon>
        <taxon>Alphaproteobacteria</taxon>
        <taxon>Rhodobacterales</taxon>
        <taxon>Paracoccaceae</taxon>
        <taxon>Yoonia</taxon>
    </lineage>
</organism>
<dbReference type="Proteomes" id="UP001470809">
    <property type="component" value="Chromosome"/>
</dbReference>
<dbReference type="RefSeq" id="WP_342075622.1">
    <property type="nucleotide sequence ID" value="NZ_CP151767.2"/>
</dbReference>
<keyword evidence="3" id="KW-1185">Reference proteome</keyword>
<evidence type="ECO:0008006" key="4">
    <source>
        <dbReference type="Google" id="ProtNLM"/>
    </source>
</evidence>
<evidence type="ECO:0000313" key="3">
    <source>
        <dbReference type="Proteomes" id="UP001470809"/>
    </source>
</evidence>
<dbReference type="AlphaFoldDB" id="A0AAN0ME35"/>
<protein>
    <recommendedName>
        <fullName evidence="4">Plasmid mobilization relaxosome protein MobC</fullName>
    </recommendedName>
</protein>
<sequence length="134" mass="14313">MSISERNFNAVAAAQPPRKREAPFSLRLSFDEKAALRDLAGDMPLGGYIKAVLKEAVDQGKMVSLKPDSQAVGRALGQLGKSRLSQNLNQLAKSVNMGALPVTPETESEIKDACRAVQDMRDALMAALSDGGSR</sequence>
<reference evidence="2" key="1">
    <citation type="submission" date="2024-08" db="EMBL/GenBank/DDBJ databases">
        <title>Phylogenomic analyses of a clade within the roseobacter group suggest taxonomic reassignments of species of the genera Aestuariivita, Citreicella, Loktanella, Nautella, Pelagibaca, Ruegeria, Thalassobius, Thiobacimonas and Tropicibacter, and the proposal o.</title>
        <authorList>
            <person name="Jeon C.O."/>
        </authorList>
    </citation>
    <scope>NUCLEOTIDE SEQUENCE</scope>
    <source>
        <strain evidence="2">SS1-5</strain>
    </source>
</reference>